<dbReference type="EMBL" id="CP050313">
    <property type="protein sequence ID" value="QIR15590.1"/>
    <property type="molecule type" value="Genomic_DNA"/>
</dbReference>
<protein>
    <submittedName>
        <fullName evidence="1">Uncharacterized protein</fullName>
    </submittedName>
</protein>
<sequence length="197" mass="23031">MKFGVNDSKVYADVEAETFSLAEMLESVEKTETQANIDLSVDDELIEKTNNRRDYLFYLAIQSFDITSQAAIDQLATKFNCTKNDIVSDMKTLSNKETWQYHKQRVKDLIKSHNYQKSMLKAARKNDISNKMEQSFSFDEKTLVALAKEFKCRPVHIAEDINHFKKFSTQKQLFIDRKSKAPMIRALTRFARFNIQY</sequence>
<proteinExistence type="predicted"/>
<dbReference type="KEGG" id="saes:HBH39_14765"/>
<dbReference type="AlphaFoldDB" id="A0A6G9QLY1"/>
<accession>A0A6G9QLY1</accession>
<evidence type="ECO:0000313" key="1">
    <source>
        <dbReference type="EMBL" id="QIR15590.1"/>
    </source>
</evidence>
<reference evidence="1 2" key="1">
    <citation type="submission" date="2020-03" db="EMBL/GenBank/DDBJ databases">
        <title>Complete genome sequence of Shewanella sp.</title>
        <authorList>
            <person name="Kim Y.-S."/>
            <person name="Kim S.-J."/>
            <person name="Jung H.-K."/>
            <person name="Kim K.-H."/>
        </authorList>
    </citation>
    <scope>NUCLEOTIDE SEQUENCE [LARGE SCALE GENOMIC DNA]</scope>
    <source>
        <strain evidence="1 2">PN3F2</strain>
    </source>
</reference>
<name>A0A6G9QLY1_9GAMM</name>
<dbReference type="Proteomes" id="UP000502608">
    <property type="component" value="Chromosome"/>
</dbReference>
<keyword evidence="2" id="KW-1185">Reference proteome</keyword>
<dbReference type="RefSeq" id="WP_167679446.1">
    <property type="nucleotide sequence ID" value="NZ_CP050313.1"/>
</dbReference>
<organism evidence="1 2">
    <name type="scientific">Shewanella aestuarii</name>
    <dbReference type="NCBI Taxonomy" id="1028752"/>
    <lineage>
        <taxon>Bacteria</taxon>
        <taxon>Pseudomonadati</taxon>
        <taxon>Pseudomonadota</taxon>
        <taxon>Gammaproteobacteria</taxon>
        <taxon>Alteromonadales</taxon>
        <taxon>Shewanellaceae</taxon>
        <taxon>Shewanella</taxon>
    </lineage>
</organism>
<gene>
    <name evidence="1" type="ORF">HBH39_14765</name>
</gene>
<evidence type="ECO:0000313" key="2">
    <source>
        <dbReference type="Proteomes" id="UP000502608"/>
    </source>
</evidence>